<accession>A0A240UIN0</accession>
<feature type="region of interest" description="Disordered" evidence="1">
    <location>
        <begin position="1"/>
        <end position="23"/>
    </location>
</feature>
<dbReference type="AlphaFoldDB" id="A0A240UIN0"/>
<evidence type="ECO:0000256" key="1">
    <source>
        <dbReference type="SAM" id="MobiDB-lite"/>
    </source>
</evidence>
<gene>
    <name evidence="2" type="ORF">CBP36_20350</name>
</gene>
<evidence type="ECO:0000313" key="3">
    <source>
        <dbReference type="Proteomes" id="UP000194440"/>
    </source>
</evidence>
<sequence length="84" mass="8842">MLERGYGGPGTAVDGRVGASAPYGASSLRVPAGRALDMMIARQEGRSLRMAVGDTRRVLLGARKRAIHDAGDDPLDHLSGDRDP</sequence>
<feature type="compositionally biased region" description="Gly residues" evidence="1">
    <location>
        <begin position="1"/>
        <end position="10"/>
    </location>
</feature>
<evidence type="ECO:0000313" key="2">
    <source>
        <dbReference type="EMBL" id="ART61328.1"/>
    </source>
</evidence>
<dbReference type="KEGG" id="acip:CBP36_20350"/>
<dbReference type="Proteomes" id="UP000194440">
    <property type="component" value="Plasmid pACP4.2"/>
</dbReference>
<dbReference type="KEGG" id="acis:CBP35_20425"/>
<keyword evidence="3" id="KW-1185">Reference proteome</keyword>
<reference evidence="2" key="1">
    <citation type="submission" date="2017-05" db="EMBL/GenBank/DDBJ databases">
        <title>Polyphasic characterization of four soil-derived phenanthrene-degrading Acidovorax strains and proposal of Acidovorax phenanthrenivorans sp. nov.</title>
        <authorList>
            <person name="Singleton D."/>
            <person name="Lee J."/>
            <person name="Dickey A.N."/>
            <person name="Stroud A."/>
            <person name="Scholl E.H."/>
            <person name="Wright F.A."/>
            <person name="Aitken M.D."/>
        </authorList>
    </citation>
    <scope>NUCLEOTIDE SEQUENCE</scope>
    <source>
        <strain evidence="2">P4</strain>
        <plasmid evidence="2">pACP4.2</plasmid>
    </source>
</reference>
<organism evidence="2 3">
    <name type="scientific">Acidovorax carolinensis</name>
    <dbReference type="NCBI Taxonomy" id="553814"/>
    <lineage>
        <taxon>Bacteria</taxon>
        <taxon>Pseudomonadati</taxon>
        <taxon>Pseudomonadota</taxon>
        <taxon>Betaproteobacteria</taxon>
        <taxon>Burkholderiales</taxon>
        <taxon>Comamonadaceae</taxon>
        <taxon>Acidovorax</taxon>
    </lineage>
</organism>
<proteinExistence type="predicted"/>
<protein>
    <submittedName>
        <fullName evidence="2">Uncharacterized protein</fullName>
    </submittedName>
</protein>
<dbReference type="EMBL" id="CP021368">
    <property type="protein sequence ID" value="ART61328.1"/>
    <property type="molecule type" value="Genomic_DNA"/>
</dbReference>
<name>A0A240UIN0_9BURK</name>
<geneLocation type="plasmid" evidence="2 3">
    <name>pACP4.2</name>
</geneLocation>
<keyword evidence="2" id="KW-0614">Plasmid</keyword>